<sequence>MVHNGEAWIERQFKLSQACRFYKEIDVQCAAISYWRLHSTTTRRNIGVRKEYKGLMSLVKPPLGISLIDAVPHIAAAKRVYIMLKSDVLK</sequence>
<gene>
    <name evidence="1" type="ORF">CDAR_467681</name>
</gene>
<organism evidence="1 2">
    <name type="scientific">Caerostris darwini</name>
    <dbReference type="NCBI Taxonomy" id="1538125"/>
    <lineage>
        <taxon>Eukaryota</taxon>
        <taxon>Metazoa</taxon>
        <taxon>Ecdysozoa</taxon>
        <taxon>Arthropoda</taxon>
        <taxon>Chelicerata</taxon>
        <taxon>Arachnida</taxon>
        <taxon>Araneae</taxon>
        <taxon>Araneomorphae</taxon>
        <taxon>Entelegynae</taxon>
        <taxon>Araneoidea</taxon>
        <taxon>Araneidae</taxon>
        <taxon>Caerostris</taxon>
    </lineage>
</organism>
<reference evidence="1 2" key="1">
    <citation type="submission" date="2021-06" db="EMBL/GenBank/DDBJ databases">
        <title>Caerostris darwini draft genome.</title>
        <authorList>
            <person name="Kono N."/>
            <person name="Arakawa K."/>
        </authorList>
    </citation>
    <scope>NUCLEOTIDE SEQUENCE [LARGE SCALE GENOMIC DNA]</scope>
</reference>
<comment type="caution">
    <text evidence="1">The sequence shown here is derived from an EMBL/GenBank/DDBJ whole genome shotgun (WGS) entry which is preliminary data.</text>
</comment>
<dbReference type="EMBL" id="BPLQ01008052">
    <property type="protein sequence ID" value="GIY34289.1"/>
    <property type="molecule type" value="Genomic_DNA"/>
</dbReference>
<evidence type="ECO:0000313" key="2">
    <source>
        <dbReference type="Proteomes" id="UP001054837"/>
    </source>
</evidence>
<evidence type="ECO:0000313" key="1">
    <source>
        <dbReference type="EMBL" id="GIY34289.1"/>
    </source>
</evidence>
<name>A0AAV4SLU0_9ARAC</name>
<dbReference type="AlphaFoldDB" id="A0AAV4SLU0"/>
<protein>
    <submittedName>
        <fullName evidence="1">Uncharacterized protein</fullName>
    </submittedName>
</protein>
<keyword evidence="2" id="KW-1185">Reference proteome</keyword>
<proteinExistence type="predicted"/>
<accession>A0AAV4SLU0</accession>
<dbReference type="Proteomes" id="UP001054837">
    <property type="component" value="Unassembled WGS sequence"/>
</dbReference>